<comment type="caution">
    <text evidence="1">The sequence shown here is derived from an EMBL/GenBank/DDBJ whole genome shotgun (WGS) entry which is preliminary data.</text>
</comment>
<keyword evidence="2" id="KW-1185">Reference proteome</keyword>
<gene>
    <name evidence="1" type="ORF">AFUS01_LOCUS16020</name>
</gene>
<dbReference type="OrthoDB" id="6042561at2759"/>
<dbReference type="Proteomes" id="UP000708208">
    <property type="component" value="Unassembled WGS sequence"/>
</dbReference>
<dbReference type="AlphaFoldDB" id="A0A8J2JTK9"/>
<reference evidence="1" key="1">
    <citation type="submission" date="2021-06" db="EMBL/GenBank/DDBJ databases">
        <authorList>
            <person name="Hodson N. C."/>
            <person name="Mongue J. A."/>
            <person name="Jaron S. K."/>
        </authorList>
    </citation>
    <scope>NUCLEOTIDE SEQUENCE</scope>
</reference>
<proteinExistence type="predicted"/>
<name>A0A8J2JTK9_9HEXA</name>
<accession>A0A8J2JTK9</accession>
<evidence type="ECO:0000313" key="1">
    <source>
        <dbReference type="EMBL" id="CAG7727163.1"/>
    </source>
</evidence>
<organism evidence="1 2">
    <name type="scientific">Allacma fusca</name>
    <dbReference type="NCBI Taxonomy" id="39272"/>
    <lineage>
        <taxon>Eukaryota</taxon>
        <taxon>Metazoa</taxon>
        <taxon>Ecdysozoa</taxon>
        <taxon>Arthropoda</taxon>
        <taxon>Hexapoda</taxon>
        <taxon>Collembola</taxon>
        <taxon>Symphypleona</taxon>
        <taxon>Sminthuridae</taxon>
        <taxon>Allacma</taxon>
    </lineage>
</organism>
<sequence>MPLTEEDALKQRWKPSGGGCSKDGNYYAGNRYLPPQEPSIGVLFDHRGTLAGFQAIYDVEILALGSNHTDCKTLKRYKNYSDYLKQPMINIETFGDRPKFVHTAYFYPP</sequence>
<protein>
    <submittedName>
        <fullName evidence="1">Uncharacterized protein</fullName>
    </submittedName>
</protein>
<evidence type="ECO:0000313" key="2">
    <source>
        <dbReference type="Proteomes" id="UP000708208"/>
    </source>
</evidence>
<feature type="non-terminal residue" evidence="1">
    <location>
        <position position="1"/>
    </location>
</feature>
<dbReference type="EMBL" id="CAJVCH010144684">
    <property type="protein sequence ID" value="CAG7727163.1"/>
    <property type="molecule type" value="Genomic_DNA"/>
</dbReference>